<accession>A0A0A9THY1</accession>
<name>A0A0A9THY1_ARUDO</name>
<reference evidence="1" key="1">
    <citation type="submission" date="2014-09" db="EMBL/GenBank/DDBJ databases">
        <authorList>
            <person name="Magalhaes I.L.F."/>
            <person name="Oliveira U."/>
            <person name="Santos F.R."/>
            <person name="Vidigal T.H.D.A."/>
            <person name="Brescovit A.D."/>
            <person name="Santos A.J."/>
        </authorList>
    </citation>
    <scope>NUCLEOTIDE SEQUENCE</scope>
    <source>
        <tissue evidence="1">Shoot tissue taken approximately 20 cm above the soil surface</tissue>
    </source>
</reference>
<dbReference type="AlphaFoldDB" id="A0A0A9THY1"/>
<organism evidence="1">
    <name type="scientific">Arundo donax</name>
    <name type="common">Giant reed</name>
    <name type="synonym">Donax arundinaceus</name>
    <dbReference type="NCBI Taxonomy" id="35708"/>
    <lineage>
        <taxon>Eukaryota</taxon>
        <taxon>Viridiplantae</taxon>
        <taxon>Streptophyta</taxon>
        <taxon>Embryophyta</taxon>
        <taxon>Tracheophyta</taxon>
        <taxon>Spermatophyta</taxon>
        <taxon>Magnoliopsida</taxon>
        <taxon>Liliopsida</taxon>
        <taxon>Poales</taxon>
        <taxon>Poaceae</taxon>
        <taxon>PACMAD clade</taxon>
        <taxon>Arundinoideae</taxon>
        <taxon>Arundineae</taxon>
        <taxon>Arundo</taxon>
    </lineage>
</organism>
<sequence length="30" mass="3372">MIFLRGMSARIPTKLTARRKQVIQAMPGSL</sequence>
<proteinExistence type="predicted"/>
<reference evidence="1" key="2">
    <citation type="journal article" date="2015" name="Data Brief">
        <title>Shoot transcriptome of the giant reed, Arundo donax.</title>
        <authorList>
            <person name="Barrero R.A."/>
            <person name="Guerrero F.D."/>
            <person name="Moolhuijzen P."/>
            <person name="Goolsby J.A."/>
            <person name="Tidwell J."/>
            <person name="Bellgard S.E."/>
            <person name="Bellgard M.I."/>
        </authorList>
    </citation>
    <scope>NUCLEOTIDE SEQUENCE</scope>
    <source>
        <tissue evidence="1">Shoot tissue taken approximately 20 cm above the soil surface</tissue>
    </source>
</reference>
<protein>
    <submittedName>
        <fullName evidence="1">Uncharacterized protein</fullName>
    </submittedName>
</protein>
<evidence type="ECO:0000313" key="1">
    <source>
        <dbReference type="EMBL" id="JAD72182.1"/>
    </source>
</evidence>
<dbReference type="EMBL" id="GBRH01225713">
    <property type="protein sequence ID" value="JAD72182.1"/>
    <property type="molecule type" value="Transcribed_RNA"/>
</dbReference>